<dbReference type="Pfam" id="PF10551">
    <property type="entry name" value="MULE"/>
    <property type="match status" value="1"/>
</dbReference>
<dbReference type="EMBL" id="CAJVQB010018927">
    <property type="protein sequence ID" value="CAG8789296.1"/>
    <property type="molecule type" value="Genomic_DNA"/>
</dbReference>
<dbReference type="InterPro" id="IPR018289">
    <property type="entry name" value="MULE_transposase_dom"/>
</dbReference>
<accession>A0ABN7VP31</accession>
<comment type="caution">
    <text evidence="2">The sequence shown here is derived from an EMBL/GenBank/DDBJ whole genome shotgun (WGS) entry which is preliminary data.</text>
</comment>
<organism evidence="2 3">
    <name type="scientific">Gigaspora margarita</name>
    <dbReference type="NCBI Taxonomy" id="4874"/>
    <lineage>
        <taxon>Eukaryota</taxon>
        <taxon>Fungi</taxon>
        <taxon>Fungi incertae sedis</taxon>
        <taxon>Mucoromycota</taxon>
        <taxon>Glomeromycotina</taxon>
        <taxon>Glomeromycetes</taxon>
        <taxon>Diversisporales</taxon>
        <taxon>Gigasporaceae</taxon>
        <taxon>Gigaspora</taxon>
    </lineage>
</organism>
<sequence>MNCECYEHRDSHNCKGRAATILEGQIHILKKFSEHNHAPEPSRVDVIQALNNIKELASQTCKKLFQIIHNATIDIPEDSFYYMPNTREIDIDNEKIMIFCTSNNLLYLEEVNYWLMDGTFKTVPTLFRQLYTIHTPVGGEKLLNLSKEADYNLSPFVITTNFEQSVINAIQSKFPNSTHKGCYFHFCQNLWKKIQAEELAIEYDSNEAFIYELVENEFSRTQNLVEGWHNRWNNIVEKMHLGTYTIIEKMHKEQQVDMQIERVLYSEPCPTQQKCLINHEKRILSVFNNCDTYTLVDFLRDIAHNISL</sequence>
<protein>
    <submittedName>
        <fullName evidence="2">10423_t:CDS:1</fullName>
    </submittedName>
</protein>
<evidence type="ECO:0000313" key="2">
    <source>
        <dbReference type="EMBL" id="CAG8789296.1"/>
    </source>
</evidence>
<feature type="domain" description="MULE transposase" evidence="1">
    <location>
        <begin position="148"/>
        <end position="189"/>
    </location>
</feature>
<evidence type="ECO:0000259" key="1">
    <source>
        <dbReference type="Pfam" id="PF10551"/>
    </source>
</evidence>
<gene>
    <name evidence="2" type="ORF">GMARGA_LOCUS20971</name>
</gene>
<name>A0ABN7VP31_GIGMA</name>
<keyword evidence="3" id="KW-1185">Reference proteome</keyword>
<reference evidence="2 3" key="1">
    <citation type="submission" date="2021-06" db="EMBL/GenBank/DDBJ databases">
        <authorList>
            <person name="Kallberg Y."/>
            <person name="Tangrot J."/>
            <person name="Rosling A."/>
        </authorList>
    </citation>
    <scope>NUCLEOTIDE SEQUENCE [LARGE SCALE GENOMIC DNA]</scope>
    <source>
        <strain evidence="2 3">120-4 pot B 10/14</strain>
    </source>
</reference>
<proteinExistence type="predicted"/>
<evidence type="ECO:0000313" key="3">
    <source>
        <dbReference type="Proteomes" id="UP000789901"/>
    </source>
</evidence>
<dbReference type="Proteomes" id="UP000789901">
    <property type="component" value="Unassembled WGS sequence"/>
</dbReference>